<name>A0A0C1M0P0_9LACO</name>
<feature type="transmembrane region" description="Helical" evidence="1">
    <location>
        <begin position="50"/>
        <end position="68"/>
    </location>
</feature>
<feature type="transmembrane region" description="Helical" evidence="1">
    <location>
        <begin position="143"/>
        <end position="168"/>
    </location>
</feature>
<reference evidence="2 3" key="1">
    <citation type="submission" date="2014-06" db="EMBL/GenBank/DDBJ databases">
        <title>Functional and comparative genomic analyses of the Drosophila gut microbiota identify candidate symbiosis factors.</title>
        <authorList>
            <person name="Newell P.D."/>
            <person name="Chaston J.M."/>
            <person name="Douglas A.E."/>
        </authorList>
    </citation>
    <scope>NUCLEOTIDE SEQUENCE [LARGE SCALE GENOMIC DNA]</scope>
    <source>
        <strain evidence="2 3">DmCS_002</strain>
    </source>
</reference>
<organism evidence="2 3">
    <name type="scientific">Fructilactobacillus fructivorans</name>
    <dbReference type="NCBI Taxonomy" id="1614"/>
    <lineage>
        <taxon>Bacteria</taxon>
        <taxon>Bacillati</taxon>
        <taxon>Bacillota</taxon>
        <taxon>Bacilli</taxon>
        <taxon>Lactobacillales</taxon>
        <taxon>Lactobacillaceae</taxon>
        <taxon>Fructilactobacillus</taxon>
    </lineage>
</organism>
<dbReference type="AlphaFoldDB" id="A0A0C1M0P0"/>
<proteinExistence type="predicted"/>
<evidence type="ECO:0000313" key="3">
    <source>
        <dbReference type="Proteomes" id="UP000031397"/>
    </source>
</evidence>
<sequence length="170" mass="20406">MQFTLPIIYYIFSNIIYFCLIIPIIYLCVAYERSRKHLEKENKNYKSSSSISYILILITYFFINNITVNTFDKNNLWKITLNDRWDLLLGNTGYFPILMIGSTLFISFILYLTIHKLKHFSYMSNTNNEFKNLKRHFFKHVNFIYDLVIFACALSFVNIVCGIIYHFIFY</sequence>
<comment type="caution">
    <text evidence="2">The sequence shown here is derived from an EMBL/GenBank/DDBJ whole genome shotgun (WGS) entry which is preliminary data.</text>
</comment>
<feature type="transmembrane region" description="Helical" evidence="1">
    <location>
        <begin position="6"/>
        <end position="29"/>
    </location>
</feature>
<evidence type="ECO:0000313" key="2">
    <source>
        <dbReference type="EMBL" id="KID42685.1"/>
    </source>
</evidence>
<dbReference type="PATRIC" id="fig|1614.7.peg.8"/>
<keyword evidence="1" id="KW-0812">Transmembrane</keyword>
<gene>
    <name evidence="2" type="ORF">LfDm3_0016</name>
</gene>
<keyword evidence="3" id="KW-1185">Reference proteome</keyword>
<feature type="transmembrane region" description="Helical" evidence="1">
    <location>
        <begin position="94"/>
        <end position="114"/>
    </location>
</feature>
<dbReference type="Proteomes" id="UP000031397">
    <property type="component" value="Unassembled WGS sequence"/>
</dbReference>
<keyword evidence="1" id="KW-1133">Transmembrane helix</keyword>
<keyword evidence="1" id="KW-0472">Membrane</keyword>
<dbReference type="EMBL" id="JOJZ01000006">
    <property type="protein sequence ID" value="KID42685.1"/>
    <property type="molecule type" value="Genomic_DNA"/>
</dbReference>
<evidence type="ECO:0000256" key="1">
    <source>
        <dbReference type="SAM" id="Phobius"/>
    </source>
</evidence>
<accession>A0A0C1M0P0</accession>
<protein>
    <submittedName>
        <fullName evidence="2">Uncharacterized protein</fullName>
    </submittedName>
</protein>